<dbReference type="GO" id="GO:0005886">
    <property type="term" value="C:plasma membrane"/>
    <property type="evidence" value="ECO:0007669"/>
    <property type="project" value="TreeGrafter"/>
</dbReference>
<keyword evidence="4" id="KW-0067">ATP-binding</keyword>
<evidence type="ECO:0000256" key="4">
    <source>
        <dbReference type="ARBA" id="ARBA00022840"/>
    </source>
</evidence>
<sequence>MEEYRMESDQVWLAAVNLHAGSGKTVSLWREAERLLDRMQVRYDCRYAGIQFCIAEIAYGAAAEGFRRFIAVGGDGTIHDVLEGIMKYVEESSASSAPVRISDFTIAVVPIGSGNDWIRIHRIGYDLEETVSLIKAGSFVRQDVVKVSILPGPDGQAERGPGMQLPGKWSYMVNIGGVGFDARVCERVNGQKARGKRGKLLYIKALLYLFFHYRPFPATVLCDGEKVFEGDCFSVAVGNGKYCGGGLRQTPDAVFDDGLLDLTVIPASSVRRVLLELPKLFNGRFSSVKGLEICRGRTISVLPLAGRCELVEVDGEIIGSVPVQFEVLPEQINVLHKP</sequence>
<organism evidence="6 7">
    <name type="scientific">Candidatus Cryptobacteroides merdigallinarum</name>
    <dbReference type="NCBI Taxonomy" id="2840770"/>
    <lineage>
        <taxon>Bacteria</taxon>
        <taxon>Pseudomonadati</taxon>
        <taxon>Bacteroidota</taxon>
        <taxon>Bacteroidia</taxon>
        <taxon>Bacteroidales</taxon>
        <taxon>Candidatus Cryptobacteroides</taxon>
    </lineage>
</organism>
<evidence type="ECO:0000259" key="5">
    <source>
        <dbReference type="PROSITE" id="PS50146"/>
    </source>
</evidence>
<dbReference type="SMART" id="SM00046">
    <property type="entry name" value="DAGKc"/>
    <property type="match status" value="1"/>
</dbReference>
<reference evidence="6" key="1">
    <citation type="submission" date="2020-10" db="EMBL/GenBank/DDBJ databases">
        <authorList>
            <person name="Gilroy R."/>
        </authorList>
    </citation>
    <scope>NUCLEOTIDE SEQUENCE</scope>
    <source>
        <strain evidence="6">20514</strain>
    </source>
</reference>
<dbReference type="GO" id="GO:0016301">
    <property type="term" value="F:kinase activity"/>
    <property type="evidence" value="ECO:0007669"/>
    <property type="project" value="UniProtKB-KW"/>
</dbReference>
<evidence type="ECO:0000256" key="2">
    <source>
        <dbReference type="ARBA" id="ARBA00022741"/>
    </source>
</evidence>
<keyword evidence="1" id="KW-0808">Transferase</keyword>
<reference evidence="6" key="2">
    <citation type="journal article" date="2021" name="PeerJ">
        <title>Extensive microbial diversity within the chicken gut microbiome revealed by metagenomics and culture.</title>
        <authorList>
            <person name="Gilroy R."/>
            <person name="Ravi A."/>
            <person name="Getino M."/>
            <person name="Pursley I."/>
            <person name="Horton D.L."/>
            <person name="Alikhan N.F."/>
            <person name="Baker D."/>
            <person name="Gharbi K."/>
            <person name="Hall N."/>
            <person name="Watson M."/>
            <person name="Adriaenssens E.M."/>
            <person name="Foster-Nyarko E."/>
            <person name="Jarju S."/>
            <person name="Secka A."/>
            <person name="Antonio M."/>
            <person name="Oren A."/>
            <person name="Chaudhuri R.R."/>
            <person name="La Ragione R."/>
            <person name="Hildebrand F."/>
            <person name="Pallen M.J."/>
        </authorList>
    </citation>
    <scope>NUCLEOTIDE SEQUENCE</scope>
    <source>
        <strain evidence="6">20514</strain>
    </source>
</reference>
<dbReference type="Gene3D" id="3.40.50.10330">
    <property type="entry name" value="Probable inorganic polyphosphate/atp-NAD kinase, domain 1"/>
    <property type="match status" value="1"/>
</dbReference>
<dbReference type="PANTHER" id="PTHR12358">
    <property type="entry name" value="SPHINGOSINE KINASE"/>
    <property type="match status" value="1"/>
</dbReference>
<dbReference type="InterPro" id="IPR050187">
    <property type="entry name" value="Lipid_Phosphate_FormReg"/>
</dbReference>
<dbReference type="Gene3D" id="2.60.200.40">
    <property type="match status" value="1"/>
</dbReference>
<dbReference type="Pfam" id="PF00781">
    <property type="entry name" value="DAGK_cat"/>
    <property type="match status" value="1"/>
</dbReference>
<comment type="caution">
    <text evidence="6">The sequence shown here is derived from an EMBL/GenBank/DDBJ whole genome shotgun (WGS) entry which is preliminary data.</text>
</comment>
<keyword evidence="3" id="KW-0418">Kinase</keyword>
<feature type="domain" description="DAGKc" evidence="5">
    <location>
        <begin position="7"/>
        <end position="151"/>
    </location>
</feature>
<dbReference type="PROSITE" id="PS50146">
    <property type="entry name" value="DAGK"/>
    <property type="match status" value="1"/>
</dbReference>
<dbReference type="InterPro" id="IPR001206">
    <property type="entry name" value="Diacylglycerol_kinase_cat_dom"/>
</dbReference>
<proteinExistence type="predicted"/>
<protein>
    <recommendedName>
        <fullName evidence="5">DAGKc domain-containing protein</fullName>
    </recommendedName>
</protein>
<dbReference type="AlphaFoldDB" id="A0A9D9EK31"/>
<dbReference type="Pfam" id="PF19279">
    <property type="entry name" value="YegS_C"/>
    <property type="match status" value="1"/>
</dbReference>
<name>A0A9D9EK31_9BACT</name>
<dbReference type="GO" id="GO:0005524">
    <property type="term" value="F:ATP binding"/>
    <property type="evidence" value="ECO:0007669"/>
    <property type="project" value="UniProtKB-KW"/>
</dbReference>
<accession>A0A9D9EK31</accession>
<dbReference type="PANTHER" id="PTHR12358:SF106">
    <property type="entry name" value="LIPID KINASE YEGS"/>
    <property type="match status" value="1"/>
</dbReference>
<dbReference type="InterPro" id="IPR016064">
    <property type="entry name" value="NAD/diacylglycerol_kinase_sf"/>
</dbReference>
<evidence type="ECO:0000313" key="6">
    <source>
        <dbReference type="EMBL" id="MBO8448418.1"/>
    </source>
</evidence>
<evidence type="ECO:0000256" key="3">
    <source>
        <dbReference type="ARBA" id="ARBA00022777"/>
    </source>
</evidence>
<keyword evidence="2" id="KW-0547">Nucleotide-binding</keyword>
<evidence type="ECO:0000256" key="1">
    <source>
        <dbReference type="ARBA" id="ARBA00022679"/>
    </source>
</evidence>
<dbReference type="SUPFAM" id="SSF111331">
    <property type="entry name" value="NAD kinase/diacylglycerol kinase-like"/>
    <property type="match status" value="1"/>
</dbReference>
<gene>
    <name evidence="6" type="ORF">IAC29_04005</name>
</gene>
<dbReference type="EMBL" id="JADIMQ010000054">
    <property type="protein sequence ID" value="MBO8448418.1"/>
    <property type="molecule type" value="Genomic_DNA"/>
</dbReference>
<dbReference type="InterPro" id="IPR017438">
    <property type="entry name" value="ATP-NAD_kinase_N"/>
</dbReference>
<dbReference type="InterPro" id="IPR045540">
    <property type="entry name" value="YegS/DAGK_C"/>
</dbReference>
<evidence type="ECO:0000313" key="7">
    <source>
        <dbReference type="Proteomes" id="UP000810252"/>
    </source>
</evidence>
<dbReference type="Proteomes" id="UP000810252">
    <property type="component" value="Unassembled WGS sequence"/>
</dbReference>